<keyword evidence="3" id="KW-1185">Reference proteome</keyword>
<feature type="transmembrane region" description="Helical" evidence="1">
    <location>
        <begin position="37"/>
        <end position="61"/>
    </location>
</feature>
<reference evidence="2 3" key="1">
    <citation type="submission" date="2021-06" db="EMBL/GenBank/DDBJ databases">
        <authorList>
            <person name="Palmer J.M."/>
        </authorList>
    </citation>
    <scope>NUCLEOTIDE SEQUENCE [LARGE SCALE GENOMIC DNA]</scope>
    <source>
        <strain evidence="3">if_2019</strain>
        <tissue evidence="2">Muscle</tissue>
    </source>
</reference>
<evidence type="ECO:0000313" key="3">
    <source>
        <dbReference type="Proteomes" id="UP001482620"/>
    </source>
</evidence>
<dbReference type="Proteomes" id="UP001482620">
    <property type="component" value="Unassembled WGS sequence"/>
</dbReference>
<keyword evidence="1" id="KW-1133">Transmembrane helix</keyword>
<protein>
    <submittedName>
        <fullName evidence="2">Uncharacterized protein</fullName>
    </submittedName>
</protein>
<keyword evidence="1" id="KW-0812">Transmembrane</keyword>
<comment type="caution">
    <text evidence="2">The sequence shown here is derived from an EMBL/GenBank/DDBJ whole genome shotgun (WGS) entry which is preliminary data.</text>
</comment>
<keyword evidence="1" id="KW-0472">Membrane</keyword>
<accession>A0ABV0U1H4</accession>
<evidence type="ECO:0000313" key="2">
    <source>
        <dbReference type="EMBL" id="MEQ2238437.1"/>
    </source>
</evidence>
<sequence>MDKQQEALEKILTGEKMTLNGLEAAHGSNRTKQCFKFLVALVGVMGLLIVVLVTALIFFYLRTTPSCNQEAPPKICPAKVKTTYIIKESDFKKIYDIFSADRGGTYSVYGWVKFLEVTGEPFTLIQRTDDDIRTMETKSVNHTNIFFHKVFKLTKNTKLSLDFSLSKTIVFKESCFHVCYM</sequence>
<proteinExistence type="predicted"/>
<organism evidence="2 3">
    <name type="scientific">Ilyodon furcidens</name>
    <name type="common">goldbreast splitfin</name>
    <dbReference type="NCBI Taxonomy" id="33524"/>
    <lineage>
        <taxon>Eukaryota</taxon>
        <taxon>Metazoa</taxon>
        <taxon>Chordata</taxon>
        <taxon>Craniata</taxon>
        <taxon>Vertebrata</taxon>
        <taxon>Euteleostomi</taxon>
        <taxon>Actinopterygii</taxon>
        <taxon>Neopterygii</taxon>
        <taxon>Teleostei</taxon>
        <taxon>Neoteleostei</taxon>
        <taxon>Acanthomorphata</taxon>
        <taxon>Ovalentaria</taxon>
        <taxon>Atherinomorphae</taxon>
        <taxon>Cyprinodontiformes</taxon>
        <taxon>Goodeidae</taxon>
        <taxon>Ilyodon</taxon>
    </lineage>
</organism>
<gene>
    <name evidence="2" type="ORF">ILYODFUR_033072</name>
</gene>
<dbReference type="EMBL" id="JAHRIQ010051877">
    <property type="protein sequence ID" value="MEQ2238437.1"/>
    <property type="molecule type" value="Genomic_DNA"/>
</dbReference>
<evidence type="ECO:0000256" key="1">
    <source>
        <dbReference type="SAM" id="Phobius"/>
    </source>
</evidence>
<name>A0ABV0U1H4_9TELE</name>